<dbReference type="GO" id="GO:0004190">
    <property type="term" value="F:aspartic-type endopeptidase activity"/>
    <property type="evidence" value="ECO:0007669"/>
    <property type="project" value="InterPro"/>
</dbReference>
<feature type="transmembrane region" description="Helical" evidence="1">
    <location>
        <begin position="354"/>
        <end position="376"/>
    </location>
</feature>
<evidence type="ECO:0000259" key="3">
    <source>
        <dbReference type="Pfam" id="PF06819"/>
    </source>
</evidence>
<organism evidence="4 5">
    <name type="scientific">candidate division MSBL1 archaeon SCGC-AAA382C18</name>
    <dbReference type="NCBI Taxonomy" id="1698281"/>
    <lineage>
        <taxon>Archaea</taxon>
        <taxon>Methanobacteriati</taxon>
        <taxon>Methanobacteriota</taxon>
        <taxon>candidate division MSBL1</taxon>
    </lineage>
</organism>
<evidence type="ECO:0000256" key="1">
    <source>
        <dbReference type="SAM" id="Phobius"/>
    </source>
</evidence>
<proteinExistence type="predicted"/>
<feature type="transmembrane region" description="Helical" evidence="1">
    <location>
        <begin position="183"/>
        <end position="203"/>
    </location>
</feature>
<accession>A0A133VJN6</accession>
<keyword evidence="1" id="KW-1133">Transmembrane helix</keyword>
<dbReference type="GO" id="GO:0016020">
    <property type="term" value="C:membrane"/>
    <property type="evidence" value="ECO:0007669"/>
    <property type="project" value="InterPro"/>
</dbReference>
<dbReference type="InterPro" id="IPR009639">
    <property type="entry name" value="Pept_A24A_C_arc"/>
</dbReference>
<protein>
    <recommendedName>
        <fullName evidence="6">Prepilin type IV endopeptidase peptidase domain-containing protein</fullName>
    </recommendedName>
</protein>
<evidence type="ECO:0008006" key="6">
    <source>
        <dbReference type="Google" id="ProtNLM"/>
    </source>
</evidence>
<evidence type="ECO:0000259" key="2">
    <source>
        <dbReference type="Pfam" id="PF01478"/>
    </source>
</evidence>
<feature type="transmembrane region" description="Helical" evidence="1">
    <location>
        <begin position="223"/>
        <end position="247"/>
    </location>
</feature>
<feature type="transmembrane region" description="Helical" evidence="1">
    <location>
        <begin position="28"/>
        <end position="47"/>
    </location>
</feature>
<dbReference type="Proteomes" id="UP000070404">
    <property type="component" value="Unassembled WGS sequence"/>
</dbReference>
<feature type="domain" description="Prepilin type IV endopeptidase peptidase" evidence="2">
    <location>
        <begin position="11"/>
        <end position="128"/>
    </location>
</feature>
<dbReference type="Gene3D" id="1.20.120.1220">
    <property type="match status" value="1"/>
</dbReference>
<dbReference type="EMBL" id="LHYF01000030">
    <property type="protein sequence ID" value="KXB06640.1"/>
    <property type="molecule type" value="Genomic_DNA"/>
</dbReference>
<dbReference type="InterPro" id="IPR000045">
    <property type="entry name" value="Prepilin_IV_endopep_pep"/>
</dbReference>
<dbReference type="AlphaFoldDB" id="A0A133VJN6"/>
<feature type="transmembrane region" description="Helical" evidence="1">
    <location>
        <begin position="160"/>
        <end position="178"/>
    </location>
</feature>
<evidence type="ECO:0000313" key="5">
    <source>
        <dbReference type="Proteomes" id="UP000070404"/>
    </source>
</evidence>
<keyword evidence="1" id="KW-0812">Transmembrane</keyword>
<comment type="caution">
    <text evidence="4">The sequence shown here is derived from an EMBL/GenBank/DDBJ whole genome shotgun (WGS) entry which is preliminary data.</text>
</comment>
<keyword evidence="1" id="KW-0472">Membrane</keyword>
<feature type="domain" description="Peptidase A24A-predicted C-terminal archaea" evidence="3">
    <location>
        <begin position="237"/>
        <end position="348"/>
    </location>
</feature>
<dbReference type="Pfam" id="PF06819">
    <property type="entry name" value="Arc_PepC"/>
    <property type="match status" value="1"/>
</dbReference>
<reference evidence="4 5" key="1">
    <citation type="journal article" date="2016" name="Sci. Rep.">
        <title>Metabolic traits of an uncultured archaeal lineage -MSBL1- from brine pools of the Red Sea.</title>
        <authorList>
            <person name="Mwirichia R."/>
            <person name="Alam I."/>
            <person name="Rashid M."/>
            <person name="Vinu M."/>
            <person name="Ba-Alawi W."/>
            <person name="Anthony Kamau A."/>
            <person name="Kamanda Ngugi D."/>
            <person name="Goker M."/>
            <person name="Klenk H.P."/>
            <person name="Bajic V."/>
            <person name="Stingl U."/>
        </authorList>
    </citation>
    <scope>NUCLEOTIDE SEQUENCE [LARGE SCALE GENOMIC DNA]</scope>
    <source>
        <strain evidence="4">SCGC-AAA382C18</strain>
    </source>
</reference>
<gene>
    <name evidence="4" type="ORF">AKJ52_01875</name>
</gene>
<feature type="transmembrane region" description="Helical" evidence="1">
    <location>
        <begin position="87"/>
        <end position="104"/>
    </location>
</feature>
<feature type="transmembrane region" description="Helical" evidence="1">
    <location>
        <begin position="116"/>
        <end position="140"/>
    </location>
</feature>
<evidence type="ECO:0000313" key="4">
    <source>
        <dbReference type="EMBL" id="KXB06640.1"/>
    </source>
</evidence>
<keyword evidence="5" id="KW-1185">Reference proteome</keyword>
<feature type="transmembrane region" description="Helical" evidence="1">
    <location>
        <begin position="54"/>
        <end position="75"/>
    </location>
</feature>
<dbReference type="Pfam" id="PF01478">
    <property type="entry name" value="Peptidase_A24"/>
    <property type="match status" value="1"/>
</dbReference>
<sequence length="382" mass="41930">MYFNELVAVLALGTVIIANYTDLSERIIPNKLTFSMTIVGIALYLGYGAYQFDIYFAAMGGVGALVAFGIGYGMWYIGGWAGGDVKLYTALAALMGGYTAPNLFTGHIVSFQNPPYPFFLTILFNGIICLAPVLLIYVVVKTVKTEGVGEKIAEPFRESYRKILIAPFVIIGGSALSFKLASIAGLTSWVRLVLSLVFIFVLYRLPLKIKGPAALGLTGLSFYIYQFSAVKYLAFAFVIVLGVRFIITSVKVVNREVLQEEIPISELTEGMIPAEDIYVKNGKAERYEGPGFLERAKNQLSDSSSKESRSEWDKVLADSSLAAGVSEEQAEELKKHVEKGEIEDRIRIKQGLPFAPSFGLGIPIAIFIGDIYWWIINILGTT</sequence>
<name>A0A133VJN6_9EURY</name>